<dbReference type="EMBL" id="KK914209">
    <property type="protein sequence ID" value="KDP46706.1"/>
    <property type="molecule type" value="Genomic_DNA"/>
</dbReference>
<dbReference type="OrthoDB" id="510712at2759"/>
<evidence type="ECO:0000313" key="3">
    <source>
        <dbReference type="EMBL" id="KDP46706.1"/>
    </source>
</evidence>
<gene>
    <name evidence="3" type="ORF">JCGZ_06494</name>
</gene>
<reference evidence="3 4" key="1">
    <citation type="journal article" date="2014" name="PLoS ONE">
        <title>Global Analysis of Gene Expression Profiles in Physic Nut (Jatropha curcas L.) Seedlings Exposed to Salt Stress.</title>
        <authorList>
            <person name="Zhang L."/>
            <person name="Zhang C."/>
            <person name="Wu P."/>
            <person name="Chen Y."/>
            <person name="Li M."/>
            <person name="Jiang H."/>
            <person name="Wu G."/>
        </authorList>
    </citation>
    <scope>NUCLEOTIDE SEQUENCE [LARGE SCALE GENOMIC DNA]</scope>
    <source>
        <strain evidence="4">cv. GZQX0401</strain>
        <tissue evidence="3">Young leaves</tissue>
    </source>
</reference>
<evidence type="ECO:0000313" key="4">
    <source>
        <dbReference type="Proteomes" id="UP000027138"/>
    </source>
</evidence>
<dbReference type="InterPro" id="IPR058517">
    <property type="entry name" value="DUF8204"/>
</dbReference>
<dbReference type="AlphaFoldDB" id="A0A067LE46"/>
<accession>A0A067LE46</accession>
<evidence type="ECO:0000259" key="2">
    <source>
        <dbReference type="Pfam" id="PF26631"/>
    </source>
</evidence>
<feature type="domain" description="DUF8204" evidence="2">
    <location>
        <begin position="36"/>
        <end position="125"/>
    </location>
</feature>
<protein>
    <recommendedName>
        <fullName evidence="2">DUF8204 domain-containing protein</fullName>
    </recommendedName>
</protein>
<name>A0A067LE46_JATCU</name>
<feature type="compositionally biased region" description="Basic and acidic residues" evidence="1">
    <location>
        <begin position="1"/>
        <end position="21"/>
    </location>
</feature>
<evidence type="ECO:0000256" key="1">
    <source>
        <dbReference type="SAM" id="MobiDB-lite"/>
    </source>
</evidence>
<feature type="region of interest" description="Disordered" evidence="1">
    <location>
        <begin position="1"/>
        <end position="32"/>
    </location>
</feature>
<keyword evidence="4" id="KW-1185">Reference proteome</keyword>
<feature type="region of interest" description="Disordered" evidence="1">
    <location>
        <begin position="146"/>
        <end position="176"/>
    </location>
</feature>
<dbReference type="Proteomes" id="UP000027138">
    <property type="component" value="Unassembled WGS sequence"/>
</dbReference>
<proteinExistence type="predicted"/>
<dbReference type="STRING" id="180498.A0A067LE46"/>
<sequence length="220" mass="24212">MDRSKEERRGRGRGAGDEKAGKCQNQTEARGGGACKGTVCKGFLYYSSALKSNGNNPRCIGIPHTVHRVPSDIIKDYEIVSSARGLGPKDFYYACAGNSVYLIKDQSMDKQVTTSQLPLCLGLEFIADKRTAVLLDQRKRVHIADSASAPARVHGKEDGQERPQAQTRKPADSAGDDFLRRYTRNASLVAAGVARNIQKVGNRIKESMDDIMFPNRKRPK</sequence>
<dbReference type="PANTHER" id="PTHR34566">
    <property type="entry name" value="ALTERED INHERITANCE OF MITOCHONDRIA PROTEIN"/>
    <property type="match status" value="1"/>
</dbReference>
<dbReference type="PANTHER" id="PTHR34566:SF2">
    <property type="entry name" value="ALTERED INHERITANCE OF MITOCHONDRIA PROTEIN"/>
    <property type="match status" value="1"/>
</dbReference>
<organism evidence="3 4">
    <name type="scientific">Jatropha curcas</name>
    <name type="common">Barbados nut</name>
    <dbReference type="NCBI Taxonomy" id="180498"/>
    <lineage>
        <taxon>Eukaryota</taxon>
        <taxon>Viridiplantae</taxon>
        <taxon>Streptophyta</taxon>
        <taxon>Embryophyta</taxon>
        <taxon>Tracheophyta</taxon>
        <taxon>Spermatophyta</taxon>
        <taxon>Magnoliopsida</taxon>
        <taxon>eudicotyledons</taxon>
        <taxon>Gunneridae</taxon>
        <taxon>Pentapetalae</taxon>
        <taxon>rosids</taxon>
        <taxon>fabids</taxon>
        <taxon>Malpighiales</taxon>
        <taxon>Euphorbiaceae</taxon>
        <taxon>Crotonoideae</taxon>
        <taxon>Jatropheae</taxon>
        <taxon>Jatropha</taxon>
    </lineage>
</organism>
<dbReference type="Pfam" id="PF26631">
    <property type="entry name" value="DUF8204"/>
    <property type="match status" value="1"/>
</dbReference>